<protein>
    <submittedName>
        <fullName evidence="2">Uncharacterized protein</fullName>
    </submittedName>
</protein>
<evidence type="ECO:0000313" key="3">
    <source>
        <dbReference type="Proteomes" id="UP001420932"/>
    </source>
</evidence>
<name>A0AAP0FDB3_9MAGN</name>
<feature type="transmembrane region" description="Helical" evidence="1">
    <location>
        <begin position="20"/>
        <end position="45"/>
    </location>
</feature>
<proteinExistence type="predicted"/>
<keyword evidence="1" id="KW-1133">Transmembrane helix</keyword>
<comment type="caution">
    <text evidence="2">The sequence shown here is derived from an EMBL/GenBank/DDBJ whole genome shotgun (WGS) entry which is preliminary data.</text>
</comment>
<reference evidence="2 3" key="1">
    <citation type="submission" date="2024-01" db="EMBL/GenBank/DDBJ databases">
        <title>Genome assemblies of Stephania.</title>
        <authorList>
            <person name="Yang L."/>
        </authorList>
    </citation>
    <scope>NUCLEOTIDE SEQUENCE [LARGE SCALE GENOMIC DNA]</scope>
    <source>
        <strain evidence="2">YNDBR</strain>
        <tissue evidence="2">Leaf</tissue>
    </source>
</reference>
<sequence length="221" mass="24761">MIPLVSLVSLVSPSLWSLRLVAVVSVIGYQLSLSGLSVSCLVTALRSLIGKISTAPTLCVKSEGTAKWLLDEIARRETDAERSLMHREFYGHDADVCVSRYTYIQRKIEKSVLMNKLNMHFPLPPVSTQEEVSSLQSRFAFGAGIDLDLLGIEIDKKALIPGLAELQILSHAFEWFAYVTEIEIDGNLYYKCAACRGDCYQVQDDSDAVQELWRRRDKADK</sequence>
<keyword evidence="3" id="KW-1185">Reference proteome</keyword>
<dbReference type="Proteomes" id="UP001420932">
    <property type="component" value="Unassembled WGS sequence"/>
</dbReference>
<evidence type="ECO:0000313" key="2">
    <source>
        <dbReference type="EMBL" id="KAK9107810.1"/>
    </source>
</evidence>
<gene>
    <name evidence="2" type="ORF">Syun_023821</name>
</gene>
<dbReference type="AlphaFoldDB" id="A0AAP0FDB3"/>
<accession>A0AAP0FDB3</accession>
<keyword evidence="1" id="KW-0472">Membrane</keyword>
<organism evidence="2 3">
    <name type="scientific">Stephania yunnanensis</name>
    <dbReference type="NCBI Taxonomy" id="152371"/>
    <lineage>
        <taxon>Eukaryota</taxon>
        <taxon>Viridiplantae</taxon>
        <taxon>Streptophyta</taxon>
        <taxon>Embryophyta</taxon>
        <taxon>Tracheophyta</taxon>
        <taxon>Spermatophyta</taxon>
        <taxon>Magnoliopsida</taxon>
        <taxon>Ranunculales</taxon>
        <taxon>Menispermaceae</taxon>
        <taxon>Menispermoideae</taxon>
        <taxon>Cissampelideae</taxon>
        <taxon>Stephania</taxon>
    </lineage>
</organism>
<evidence type="ECO:0000256" key="1">
    <source>
        <dbReference type="SAM" id="Phobius"/>
    </source>
</evidence>
<dbReference type="EMBL" id="JBBNAF010000010">
    <property type="protein sequence ID" value="KAK9107810.1"/>
    <property type="molecule type" value="Genomic_DNA"/>
</dbReference>
<keyword evidence="1" id="KW-0812">Transmembrane</keyword>